<feature type="binding site" evidence="3">
    <location>
        <position position="71"/>
    </location>
    <ligand>
        <name>Cu cation</name>
        <dbReference type="ChEBI" id="CHEBI:23378"/>
    </ligand>
</feature>
<reference evidence="6" key="2">
    <citation type="submission" date="2021-04" db="EMBL/GenBank/DDBJ databases">
        <authorList>
            <person name="Gilroy R."/>
        </authorList>
    </citation>
    <scope>NUCLEOTIDE SEQUENCE</scope>
    <source>
        <strain evidence="6">CHK169-2315</strain>
    </source>
</reference>
<feature type="binding site" evidence="3">
    <location>
        <position position="67"/>
    </location>
    <ligand>
        <name>Cu cation</name>
        <dbReference type="ChEBI" id="CHEBI:23378"/>
    </ligand>
</feature>
<proteinExistence type="inferred from homology"/>
<dbReference type="PROSITE" id="PS51352">
    <property type="entry name" value="THIOREDOXIN_2"/>
    <property type="match status" value="1"/>
</dbReference>
<keyword evidence="4" id="KW-1015">Disulfide bond</keyword>
<reference evidence="6" key="1">
    <citation type="journal article" date="2021" name="PeerJ">
        <title>Extensive microbial diversity within the chicken gut microbiome revealed by metagenomics and culture.</title>
        <authorList>
            <person name="Gilroy R."/>
            <person name="Ravi A."/>
            <person name="Getino M."/>
            <person name="Pursley I."/>
            <person name="Horton D.L."/>
            <person name="Alikhan N.F."/>
            <person name="Baker D."/>
            <person name="Gharbi K."/>
            <person name="Hall N."/>
            <person name="Watson M."/>
            <person name="Adriaenssens E.M."/>
            <person name="Foster-Nyarko E."/>
            <person name="Jarju S."/>
            <person name="Secka A."/>
            <person name="Antonio M."/>
            <person name="Oren A."/>
            <person name="Chaudhuri R.R."/>
            <person name="La Ragione R."/>
            <person name="Hildebrand F."/>
            <person name="Pallen M.J."/>
        </authorList>
    </citation>
    <scope>NUCLEOTIDE SEQUENCE</scope>
    <source>
        <strain evidence="6">CHK169-2315</strain>
    </source>
</reference>
<dbReference type="AlphaFoldDB" id="A0A9D1TKL2"/>
<evidence type="ECO:0000256" key="3">
    <source>
        <dbReference type="PIRSR" id="PIRSR603782-1"/>
    </source>
</evidence>
<organism evidence="6 7">
    <name type="scientific">Candidatus Pseudogracilibacillus intestinigallinarum</name>
    <dbReference type="NCBI Taxonomy" id="2838742"/>
    <lineage>
        <taxon>Bacteria</taxon>
        <taxon>Bacillati</taxon>
        <taxon>Bacillota</taxon>
        <taxon>Bacilli</taxon>
        <taxon>Bacillales</taxon>
        <taxon>Bacillaceae</taxon>
        <taxon>Pseudogracilibacillus</taxon>
    </lineage>
</organism>
<gene>
    <name evidence="6" type="ORF">H9895_05390</name>
</gene>
<dbReference type="InterPro" id="IPR013766">
    <property type="entry name" value="Thioredoxin_domain"/>
</dbReference>
<evidence type="ECO:0000259" key="5">
    <source>
        <dbReference type="PROSITE" id="PS51352"/>
    </source>
</evidence>
<keyword evidence="2 3" id="KW-0186">Copper</keyword>
<dbReference type="PROSITE" id="PS51257">
    <property type="entry name" value="PROKAR_LIPOPROTEIN"/>
    <property type="match status" value="1"/>
</dbReference>
<dbReference type="PANTHER" id="PTHR12151:SF25">
    <property type="entry name" value="LINALOOL DEHYDRATASE_ISOMERASE DOMAIN-CONTAINING PROTEIN"/>
    <property type="match status" value="1"/>
</dbReference>
<accession>A0A9D1TKL2</accession>
<dbReference type="Gene3D" id="3.40.30.10">
    <property type="entry name" value="Glutaredoxin"/>
    <property type="match status" value="1"/>
</dbReference>
<dbReference type="InterPro" id="IPR036249">
    <property type="entry name" value="Thioredoxin-like_sf"/>
</dbReference>
<keyword evidence="3" id="KW-0479">Metal-binding</keyword>
<sequence length="200" mass="22852">MIKRRIFFVVIASLLLILTACGDKLPIETNMSEEVADFSFTNQYNESFSLDDLEGTWWIADFVFTNCTTVCLPMTSNMAKLQTRIAEENFPVHLVSFSVDPDYDTPEVLEVYGNEYGSDFETWTFLTGYDFNTIKELSIKSFRALLKEPKKSSDEVMHDTRFFLVDPEGNIVKGYDGVKADSLDEIMEDLASLNKKNLLQ</sequence>
<name>A0A9D1TKL2_9BACI</name>
<dbReference type="CDD" id="cd02968">
    <property type="entry name" value="SCO"/>
    <property type="match status" value="1"/>
</dbReference>
<feature type="binding site" evidence="3">
    <location>
        <position position="158"/>
    </location>
    <ligand>
        <name>Cu cation</name>
        <dbReference type="ChEBI" id="CHEBI:23378"/>
    </ligand>
</feature>
<feature type="domain" description="Thioredoxin" evidence="5">
    <location>
        <begin position="29"/>
        <end position="195"/>
    </location>
</feature>
<feature type="disulfide bond" description="Redox-active" evidence="4">
    <location>
        <begin position="67"/>
        <end position="71"/>
    </location>
</feature>
<evidence type="ECO:0000313" key="6">
    <source>
        <dbReference type="EMBL" id="HIV74502.1"/>
    </source>
</evidence>
<dbReference type="InterPro" id="IPR003782">
    <property type="entry name" value="SCO1/SenC"/>
</dbReference>
<evidence type="ECO:0000313" key="7">
    <source>
        <dbReference type="Proteomes" id="UP000823937"/>
    </source>
</evidence>
<dbReference type="Proteomes" id="UP000823937">
    <property type="component" value="Unassembled WGS sequence"/>
</dbReference>
<comment type="caution">
    <text evidence="6">The sequence shown here is derived from an EMBL/GenBank/DDBJ whole genome shotgun (WGS) entry which is preliminary data.</text>
</comment>
<dbReference type="EMBL" id="DXHX01000079">
    <property type="protein sequence ID" value="HIV74502.1"/>
    <property type="molecule type" value="Genomic_DNA"/>
</dbReference>
<evidence type="ECO:0000256" key="2">
    <source>
        <dbReference type="ARBA" id="ARBA00023008"/>
    </source>
</evidence>
<dbReference type="GO" id="GO:0046872">
    <property type="term" value="F:metal ion binding"/>
    <property type="evidence" value="ECO:0007669"/>
    <property type="project" value="UniProtKB-KW"/>
</dbReference>
<evidence type="ECO:0000256" key="4">
    <source>
        <dbReference type="PIRSR" id="PIRSR603782-2"/>
    </source>
</evidence>
<evidence type="ECO:0000256" key="1">
    <source>
        <dbReference type="ARBA" id="ARBA00010996"/>
    </source>
</evidence>
<comment type="similarity">
    <text evidence="1">Belongs to the SCO1/2 family.</text>
</comment>
<protein>
    <submittedName>
        <fullName evidence="6">SCO family protein</fullName>
    </submittedName>
</protein>
<dbReference type="Pfam" id="PF02630">
    <property type="entry name" value="SCO1-SenC"/>
    <property type="match status" value="1"/>
</dbReference>
<dbReference type="SUPFAM" id="SSF52833">
    <property type="entry name" value="Thioredoxin-like"/>
    <property type="match status" value="1"/>
</dbReference>
<dbReference type="PANTHER" id="PTHR12151">
    <property type="entry name" value="ELECTRON TRANSPORT PROTIN SCO1/SENC FAMILY MEMBER"/>
    <property type="match status" value="1"/>
</dbReference>